<dbReference type="AlphaFoldDB" id="A0A9J9HFL1"/>
<dbReference type="KEGG" id="swi:Swit_4448"/>
<dbReference type="Proteomes" id="UP000001989">
    <property type="component" value="Chromosome"/>
</dbReference>
<reference evidence="1 2" key="1">
    <citation type="journal article" date="2010" name="J. Bacteriol.">
        <title>Genome sequence of the dioxin-mineralizing bacterium Sphingomonas wittichii RW1.</title>
        <authorList>
            <person name="Miller T.R."/>
            <person name="Delcher A.L."/>
            <person name="Salzberg S.L."/>
            <person name="Saunders E."/>
            <person name="Detter J.C."/>
            <person name="Halden R.U."/>
        </authorList>
    </citation>
    <scope>NUCLEOTIDE SEQUENCE [LARGE SCALE GENOMIC DNA]</scope>
    <source>
        <strain evidence="2">DSM 6014 / CCUG 31198 / JCM 15750 / NBRC 105917 / EY 4224 / RW1</strain>
    </source>
</reference>
<evidence type="ECO:0000313" key="1">
    <source>
        <dbReference type="EMBL" id="ABQ70786.1"/>
    </source>
</evidence>
<protein>
    <submittedName>
        <fullName evidence="1">Uncharacterized protein</fullName>
    </submittedName>
</protein>
<sequence>MGSDLSITGGDEMAIETYQVAGARGQLIFLQMSSPSRTDIVARGLEAIGAKREGFICLELARSVGRETLAEVVGKVIHALEADECIYAVTFAEDGTRLCFIVESTERCGHRPIATKRDMVKWSVGGGYKIRYDI</sequence>
<proteinExistence type="predicted"/>
<gene>
    <name evidence="1" type="ordered locus">Swit_4448</name>
</gene>
<evidence type="ECO:0000313" key="2">
    <source>
        <dbReference type="Proteomes" id="UP000001989"/>
    </source>
</evidence>
<dbReference type="EMBL" id="CP000699">
    <property type="protein sequence ID" value="ABQ70786.1"/>
    <property type="molecule type" value="Genomic_DNA"/>
</dbReference>
<accession>A0A9J9HFL1</accession>
<name>A0A9J9HFL1_RHIWR</name>
<keyword evidence="2" id="KW-1185">Reference proteome</keyword>
<organism evidence="1 2">
    <name type="scientific">Rhizorhabdus wittichii (strain DSM 6014 / CCUG 31198 / JCM 15750 / NBRC 105917 / EY 4224 / RW1)</name>
    <name type="common">Sphingomonas wittichii</name>
    <dbReference type="NCBI Taxonomy" id="392499"/>
    <lineage>
        <taxon>Bacteria</taxon>
        <taxon>Pseudomonadati</taxon>
        <taxon>Pseudomonadota</taxon>
        <taxon>Alphaproteobacteria</taxon>
        <taxon>Sphingomonadales</taxon>
        <taxon>Sphingomonadaceae</taxon>
        <taxon>Rhizorhabdus</taxon>
    </lineage>
</organism>